<proteinExistence type="predicted"/>
<feature type="compositionally biased region" description="Low complexity" evidence="1">
    <location>
        <begin position="472"/>
        <end position="493"/>
    </location>
</feature>
<feature type="region of interest" description="Disordered" evidence="1">
    <location>
        <begin position="309"/>
        <end position="341"/>
    </location>
</feature>
<dbReference type="AlphaFoldDB" id="A0A060SXL7"/>
<name>A0A060SXL7_PYCCI</name>
<evidence type="ECO:0000313" key="3">
    <source>
        <dbReference type="Proteomes" id="UP000029665"/>
    </source>
</evidence>
<reference evidence="2" key="1">
    <citation type="submission" date="2014-01" db="EMBL/GenBank/DDBJ databases">
        <title>The genome of the white-rot fungus Pycnoporus cinnabarinus: a basidiomycete model with a versatile arsenal for lignocellulosic biomass breakdown.</title>
        <authorList>
            <person name="Levasseur A."/>
            <person name="Lomascolo A."/>
            <person name="Ruiz-Duenas F.J."/>
            <person name="Uzan E."/>
            <person name="Piumi F."/>
            <person name="Kues U."/>
            <person name="Ram A.F.J."/>
            <person name="Murat C."/>
            <person name="Haon M."/>
            <person name="Benoit I."/>
            <person name="Arfi Y."/>
            <person name="Chevret D."/>
            <person name="Drula E."/>
            <person name="Kwon M.J."/>
            <person name="Gouret P."/>
            <person name="Lesage-Meessen L."/>
            <person name="Lombard V."/>
            <person name="Mariette J."/>
            <person name="Noirot C."/>
            <person name="Park J."/>
            <person name="Patyshakuliyeva A."/>
            <person name="Wieneger R.A.B."/>
            <person name="Wosten H.A.B."/>
            <person name="Martin F."/>
            <person name="Coutinho P.M."/>
            <person name="de Vries R."/>
            <person name="Martinez A.T."/>
            <person name="Klopp C."/>
            <person name="Pontarotti P."/>
            <person name="Henrissat B."/>
            <person name="Record E."/>
        </authorList>
    </citation>
    <scope>NUCLEOTIDE SEQUENCE [LARGE SCALE GENOMIC DNA]</scope>
    <source>
        <strain evidence="2">BRFM137</strain>
    </source>
</reference>
<dbReference type="OrthoDB" id="3254613at2759"/>
<dbReference type="EMBL" id="CCBP010000435">
    <property type="protein sequence ID" value="CDO76989.1"/>
    <property type="molecule type" value="Genomic_DNA"/>
</dbReference>
<evidence type="ECO:0000313" key="2">
    <source>
        <dbReference type="EMBL" id="CDO76989.1"/>
    </source>
</evidence>
<keyword evidence="3" id="KW-1185">Reference proteome</keyword>
<dbReference type="Proteomes" id="UP000029665">
    <property type="component" value="Unassembled WGS sequence"/>
</dbReference>
<dbReference type="HOGENOM" id="CLU_451377_0_0_1"/>
<feature type="region of interest" description="Disordered" evidence="1">
    <location>
        <begin position="46"/>
        <end position="107"/>
    </location>
</feature>
<feature type="compositionally biased region" description="Polar residues" evidence="1">
    <location>
        <begin position="49"/>
        <end position="61"/>
    </location>
</feature>
<dbReference type="OMA" id="HTFGLPN"/>
<feature type="compositionally biased region" description="Low complexity" evidence="1">
    <location>
        <begin position="87"/>
        <end position="107"/>
    </location>
</feature>
<evidence type="ECO:0000256" key="1">
    <source>
        <dbReference type="SAM" id="MobiDB-lite"/>
    </source>
</evidence>
<feature type="region of interest" description="Disordered" evidence="1">
    <location>
        <begin position="523"/>
        <end position="566"/>
    </location>
</feature>
<organism evidence="2 3">
    <name type="scientific">Pycnoporus cinnabarinus</name>
    <name type="common">Cinnabar-red polypore</name>
    <name type="synonym">Trametes cinnabarina</name>
    <dbReference type="NCBI Taxonomy" id="5643"/>
    <lineage>
        <taxon>Eukaryota</taxon>
        <taxon>Fungi</taxon>
        <taxon>Dikarya</taxon>
        <taxon>Basidiomycota</taxon>
        <taxon>Agaricomycotina</taxon>
        <taxon>Agaricomycetes</taxon>
        <taxon>Polyporales</taxon>
        <taxon>Polyporaceae</taxon>
        <taxon>Trametes</taxon>
    </lineage>
</organism>
<accession>A0A060SXL7</accession>
<gene>
    <name evidence="2" type="ORF">BN946_scf184298.g16</name>
</gene>
<feature type="region of interest" description="Disordered" evidence="1">
    <location>
        <begin position="468"/>
        <end position="494"/>
    </location>
</feature>
<feature type="compositionally biased region" description="Low complexity" evidence="1">
    <location>
        <begin position="315"/>
        <end position="336"/>
    </location>
</feature>
<comment type="caution">
    <text evidence="2">The sequence shown here is derived from an EMBL/GenBank/DDBJ whole genome shotgun (WGS) entry which is preliminary data.</text>
</comment>
<protein>
    <submittedName>
        <fullName evidence="2">Uncharacterized protein</fullName>
    </submittedName>
</protein>
<sequence length="605" mass="65371">MLGQRIIESYGDLEGHDSPLFAEPSTGLTVRRIKSAGLRIVTERDTMTADASRSRSITLNLPDNRKPHHSVRTPDTSHTFGLPNPSMLPSEHSQSHSSSVSTPSSSASSELLTARRLSCYARAESALQSAVQVSSAEVSPQELQIRILEQATAILGEQARDAQACAQKLRACLAEQDLSPEEFRSVQRERWLLEHKSRARTDQTLQTRALMTQLSSLTGAHAESTNMDSSLALVASPSAMTRYEANLARFLQYSPTRLTFSGSPPGGSSSPLSPAMAYRRETISRVRPLQLRSTALDLALQAPLNLREHRRSKSLDGSGHSRSSSNTTDSDATVVSRGSSDQTTIAQTLMPHSKPASVHVSSPSVSKRVSEGTATIEKLRTLRSRDELLAQIGEVALPDYAVNLLQELVSSNVDVSLNEVSAIDEEDSPVFRISAESDFEIFASLTEPRPSTAPQIVQRLCSPPAHATLSTSSAPFPSVSPQSSPRQSVIRPRSSFRRSLHIPVPKFSSLRLASAPSLVPVAESPNSLPHSSLGAKHTLDSSSTSTIHSPEIRRRHGSGESSGDGYGRFSVVSFRRLSEYEGGRGGSGDGGVLSRFRRRLSSLGQ</sequence>